<accession>A0ACC0M5G5</accession>
<evidence type="ECO:0000313" key="1">
    <source>
        <dbReference type="EMBL" id="KAI8535802.1"/>
    </source>
</evidence>
<protein>
    <submittedName>
        <fullName evidence="1">Uncharacterized protein</fullName>
    </submittedName>
</protein>
<reference evidence="1" key="1">
    <citation type="submission" date="2022-02" db="EMBL/GenBank/DDBJ databases">
        <title>Plant Genome Project.</title>
        <authorList>
            <person name="Zhang R.-G."/>
        </authorList>
    </citation>
    <scope>NUCLEOTIDE SEQUENCE</scope>
    <source>
        <strain evidence="1">AT1</strain>
    </source>
</reference>
<sequence>MESKNIEIYFFNYLEKIHSAKPIKTNSAITKTKWVKTDNTISNSNHPPLDAILVNYKGTSITASPFKLPTNNSECKQIVEQVNYTNQCLKVIGRQLDKIETKLEEGTTSCIPSTSKQVEKPLIHLPEKWSTISLDQSQNIQKIENILTKLIIKEEPVTPQITVMTQPNETSSQMSSFDEDITKLQEQFTDQKINHGIKRLVYPSTNPTSLTKNWYSRPTPPDLQYEENNLANQFSVSSSKLYEWNIDGLSEHQILEKLNHMSMVANSYLSNTNLNQP</sequence>
<proteinExistence type="predicted"/>
<evidence type="ECO:0000313" key="2">
    <source>
        <dbReference type="Proteomes" id="UP001062846"/>
    </source>
</evidence>
<gene>
    <name evidence="1" type="ORF">RHMOL_Rhmol10G0202300</name>
</gene>
<dbReference type="EMBL" id="CM046397">
    <property type="protein sequence ID" value="KAI8535802.1"/>
    <property type="molecule type" value="Genomic_DNA"/>
</dbReference>
<keyword evidence="2" id="KW-1185">Reference proteome</keyword>
<organism evidence="1 2">
    <name type="scientific">Rhododendron molle</name>
    <name type="common">Chinese azalea</name>
    <name type="synonym">Azalea mollis</name>
    <dbReference type="NCBI Taxonomy" id="49168"/>
    <lineage>
        <taxon>Eukaryota</taxon>
        <taxon>Viridiplantae</taxon>
        <taxon>Streptophyta</taxon>
        <taxon>Embryophyta</taxon>
        <taxon>Tracheophyta</taxon>
        <taxon>Spermatophyta</taxon>
        <taxon>Magnoliopsida</taxon>
        <taxon>eudicotyledons</taxon>
        <taxon>Gunneridae</taxon>
        <taxon>Pentapetalae</taxon>
        <taxon>asterids</taxon>
        <taxon>Ericales</taxon>
        <taxon>Ericaceae</taxon>
        <taxon>Ericoideae</taxon>
        <taxon>Rhodoreae</taxon>
        <taxon>Rhododendron</taxon>
    </lineage>
</organism>
<dbReference type="Proteomes" id="UP001062846">
    <property type="component" value="Chromosome 10"/>
</dbReference>
<name>A0ACC0M5G5_RHOML</name>
<comment type="caution">
    <text evidence="1">The sequence shown here is derived from an EMBL/GenBank/DDBJ whole genome shotgun (WGS) entry which is preliminary data.</text>
</comment>